<proteinExistence type="predicted"/>
<evidence type="ECO:0000259" key="1">
    <source>
        <dbReference type="Pfam" id="PF07238"/>
    </source>
</evidence>
<name>A0A502CJS0_9SPHN</name>
<keyword evidence="3" id="KW-1185">Reference proteome</keyword>
<evidence type="ECO:0000313" key="3">
    <source>
        <dbReference type="Proteomes" id="UP000318413"/>
    </source>
</evidence>
<comment type="caution">
    <text evidence="2">The sequence shown here is derived from an EMBL/GenBank/DDBJ whole genome shotgun (WGS) entry which is preliminary data.</text>
</comment>
<dbReference type="Proteomes" id="UP000318413">
    <property type="component" value="Unassembled WGS sequence"/>
</dbReference>
<protein>
    <recommendedName>
        <fullName evidence="1">PilZ domain-containing protein</fullName>
    </recommendedName>
</protein>
<organism evidence="2 3">
    <name type="scientific">Sphingomonas oligophenolica</name>
    <dbReference type="NCBI Taxonomy" id="301154"/>
    <lineage>
        <taxon>Bacteria</taxon>
        <taxon>Pseudomonadati</taxon>
        <taxon>Pseudomonadota</taxon>
        <taxon>Alphaproteobacteria</taxon>
        <taxon>Sphingomonadales</taxon>
        <taxon>Sphingomonadaceae</taxon>
        <taxon>Sphingomonas</taxon>
    </lineage>
</organism>
<dbReference type="GO" id="GO:0035438">
    <property type="term" value="F:cyclic-di-GMP binding"/>
    <property type="evidence" value="ECO:0007669"/>
    <property type="project" value="InterPro"/>
</dbReference>
<evidence type="ECO:0000313" key="2">
    <source>
        <dbReference type="EMBL" id="TPG13063.1"/>
    </source>
</evidence>
<gene>
    <name evidence="2" type="ORF">EAH84_06505</name>
</gene>
<reference evidence="2 3" key="1">
    <citation type="journal article" date="2019" name="Environ. Microbiol.">
        <title>Species interactions and distinct microbial communities in high Arctic permafrost affected cryosols are associated with the CH4 and CO2 gas fluxes.</title>
        <authorList>
            <person name="Altshuler I."/>
            <person name="Hamel J."/>
            <person name="Turney S."/>
            <person name="Magnuson E."/>
            <person name="Levesque R."/>
            <person name="Greer C."/>
            <person name="Whyte L.G."/>
        </authorList>
    </citation>
    <scope>NUCLEOTIDE SEQUENCE [LARGE SCALE GENOMIC DNA]</scope>
    <source>
        <strain evidence="2 3">S5.1</strain>
    </source>
</reference>
<dbReference type="AlphaFoldDB" id="A0A502CJS0"/>
<dbReference type="OrthoDB" id="7594866at2"/>
<dbReference type="Pfam" id="PF07238">
    <property type="entry name" value="PilZ"/>
    <property type="match status" value="1"/>
</dbReference>
<feature type="domain" description="PilZ" evidence="1">
    <location>
        <begin position="25"/>
        <end position="110"/>
    </location>
</feature>
<sequence length="117" mass="12762">MMMASTATRFRTARFRAAEPATAEHRSEPRYQVGVKRASVRSHGALALDASLENISIYGCRLGSTGDHVAEERVWLRFVGKPAVAATVIWSDGGMIGCRFDAPLDTALVRSLTLRLV</sequence>
<accession>A0A502CJS0</accession>
<dbReference type="SUPFAM" id="SSF141371">
    <property type="entry name" value="PilZ domain-like"/>
    <property type="match status" value="1"/>
</dbReference>
<dbReference type="EMBL" id="RCZK01000004">
    <property type="protein sequence ID" value="TPG13063.1"/>
    <property type="molecule type" value="Genomic_DNA"/>
</dbReference>
<dbReference type="InterPro" id="IPR009875">
    <property type="entry name" value="PilZ_domain"/>
</dbReference>